<dbReference type="InParanoid" id="E9FRX3"/>
<keyword evidence="8 14" id="KW-0249">Electron transport</keyword>
<dbReference type="Proteomes" id="UP000000305">
    <property type="component" value="Unassembled WGS sequence"/>
</dbReference>
<comment type="subcellular location">
    <subcellularLocation>
        <location evidence="1 14">Mitochondrion inner membrane</location>
        <topology evidence="1 14">Single-pass membrane protein</topology>
        <orientation evidence="1 14">Matrix side</orientation>
    </subcellularLocation>
</comment>
<dbReference type="KEGG" id="dpx:DAPPUDRAFT_299813"/>
<proteinExistence type="inferred from homology"/>
<comment type="similarity">
    <text evidence="2 14">Belongs to the complex I NDUFA13 subunit family.</text>
</comment>
<evidence type="ECO:0000256" key="3">
    <source>
        <dbReference type="ARBA" id="ARBA00018192"/>
    </source>
</evidence>
<evidence type="ECO:0000256" key="12">
    <source>
        <dbReference type="ARBA" id="ARBA00045908"/>
    </source>
</evidence>
<dbReference type="eggNOG" id="KOG3300">
    <property type="taxonomic scope" value="Eukaryota"/>
</dbReference>
<dbReference type="OrthoDB" id="3308at2759"/>
<dbReference type="GO" id="GO:0005743">
    <property type="term" value="C:mitochondrial inner membrane"/>
    <property type="evidence" value="ECO:0007669"/>
    <property type="project" value="UniProtKB-SubCell"/>
</dbReference>
<evidence type="ECO:0000256" key="4">
    <source>
        <dbReference type="ARBA" id="ARBA00022448"/>
    </source>
</evidence>
<keyword evidence="7 14" id="KW-0999">Mitochondrion inner membrane</keyword>
<keyword evidence="9" id="KW-1133">Transmembrane helix</keyword>
<comment type="function">
    <text evidence="14">Complex I functions in the transfer of electrons from NADH to the respiratory chain. Accessory subunit of the mitochondrial membrane respiratory chain NADH dehydrogenase (Complex I), that is believed not to be involved in catalysis.</text>
</comment>
<dbReference type="OMA" id="YGIREQH"/>
<evidence type="ECO:0000313" key="16">
    <source>
        <dbReference type="Proteomes" id="UP000000305"/>
    </source>
</evidence>
<dbReference type="GO" id="GO:0045271">
    <property type="term" value="C:respiratory chain complex I"/>
    <property type="evidence" value="ECO:0000318"/>
    <property type="project" value="GO_Central"/>
</dbReference>
<evidence type="ECO:0000256" key="6">
    <source>
        <dbReference type="ARBA" id="ARBA00022692"/>
    </source>
</evidence>
<name>E9FRX3_DAPPU</name>
<evidence type="ECO:0000313" key="15">
    <source>
        <dbReference type="EMBL" id="EFX90408.1"/>
    </source>
</evidence>
<evidence type="ECO:0000256" key="8">
    <source>
        <dbReference type="ARBA" id="ARBA00022982"/>
    </source>
</evidence>
<keyword evidence="5 14" id="KW-0679">Respiratory chain</keyword>
<dbReference type="AlphaFoldDB" id="E9FRX3"/>
<dbReference type="PANTHER" id="PTHR12966">
    <property type="entry name" value="NADH DEHYDROGENASE UBIQUINONE 1 ALPHA SUBCOMPLEX SUBUNIT 13"/>
    <property type="match status" value="1"/>
</dbReference>
<evidence type="ECO:0000256" key="1">
    <source>
        <dbReference type="ARBA" id="ARBA00004298"/>
    </source>
</evidence>
<evidence type="ECO:0000256" key="10">
    <source>
        <dbReference type="ARBA" id="ARBA00023128"/>
    </source>
</evidence>
<comment type="function">
    <text evidence="12">Accessory subunit of the mitochondrial membrane respiratory chain NADH dehydrogenase (Complex I), that is believed not to be involved in catalysis. Complex I functions in the transfer of electrons from NADH to the respiratory chain. The immediate electron acceptor for the enzyme is believed to be ubiquinone. Involved in the interferon/all-trans-retinoic acid (IFN/RA) induced cell death. This apoptotic activity is inhibited by interaction with viral IRF1. Prevents the transactivation of STAT3 target genes. May play a role in CARD15-mediated innate mucosal responses and serve to regulate intestinal epithelial cell responses to microbes.</text>
</comment>
<organism evidence="15 16">
    <name type="scientific">Daphnia pulex</name>
    <name type="common">Water flea</name>
    <dbReference type="NCBI Taxonomy" id="6669"/>
    <lineage>
        <taxon>Eukaryota</taxon>
        <taxon>Metazoa</taxon>
        <taxon>Ecdysozoa</taxon>
        <taxon>Arthropoda</taxon>
        <taxon>Crustacea</taxon>
        <taxon>Branchiopoda</taxon>
        <taxon>Diplostraca</taxon>
        <taxon>Cladocera</taxon>
        <taxon>Anomopoda</taxon>
        <taxon>Daphniidae</taxon>
        <taxon>Daphnia</taxon>
    </lineage>
</organism>
<evidence type="ECO:0000256" key="9">
    <source>
        <dbReference type="ARBA" id="ARBA00022989"/>
    </source>
</evidence>
<keyword evidence="16" id="KW-1185">Reference proteome</keyword>
<keyword evidence="11" id="KW-0472">Membrane</keyword>
<comment type="subunit">
    <text evidence="13">Complex I is composed of 45 different subunits. Interacts with CARD15, but not with CARD4. Interacts with STAT3, but not with STAT1, STAT2 and STAT5A. Interacts with OLFM4.</text>
</comment>
<evidence type="ECO:0000256" key="13">
    <source>
        <dbReference type="ARBA" id="ARBA00046797"/>
    </source>
</evidence>
<protein>
    <recommendedName>
        <fullName evidence="3 14">NADH dehydrogenase [ubiquinone] 1 alpha subcomplex subunit 13</fullName>
    </recommendedName>
</protein>
<dbReference type="InterPro" id="IPR009346">
    <property type="entry name" value="GRIM-19"/>
</dbReference>
<evidence type="ECO:0000256" key="7">
    <source>
        <dbReference type="ARBA" id="ARBA00022792"/>
    </source>
</evidence>
<dbReference type="STRING" id="6669.E9FRX3"/>
<dbReference type="PhylomeDB" id="E9FRX3"/>
<evidence type="ECO:0000256" key="2">
    <source>
        <dbReference type="ARBA" id="ARBA00007312"/>
    </source>
</evidence>
<evidence type="ECO:0000256" key="14">
    <source>
        <dbReference type="RuleBase" id="RU368034"/>
    </source>
</evidence>
<sequence>MDATIKQDLPPPGGYEKIQYARNPAKTFFRGGRLLAGFIILNGCTTYYYFNHIYPGILHRRVEKKGSHLATLPLLLAEQDRAFLKHCRALRDEEEKLMANVPGWEVGKWNGQPIYKTLDKDVFSNPILSEYYCHAPYMDFYKKAMEEAIQV</sequence>
<dbReference type="PANTHER" id="PTHR12966:SF0">
    <property type="entry name" value="NADH DEHYDROGENASE [UBIQUINONE] 1 ALPHA SUBCOMPLEX SUBUNIT 13"/>
    <property type="match status" value="1"/>
</dbReference>
<dbReference type="EMBL" id="GL732523">
    <property type="protein sequence ID" value="EFX90408.1"/>
    <property type="molecule type" value="Genomic_DNA"/>
</dbReference>
<dbReference type="Pfam" id="PF06212">
    <property type="entry name" value="GRIM-19"/>
    <property type="match status" value="1"/>
</dbReference>
<gene>
    <name evidence="15" type="ORF">DAPPUDRAFT_299813</name>
</gene>
<dbReference type="HOGENOM" id="CLU_119720_0_1_1"/>
<dbReference type="FunCoup" id="E9FRX3">
    <property type="interactions" value="870"/>
</dbReference>
<evidence type="ECO:0000256" key="5">
    <source>
        <dbReference type="ARBA" id="ARBA00022660"/>
    </source>
</evidence>
<reference evidence="15 16" key="1">
    <citation type="journal article" date="2011" name="Science">
        <title>The ecoresponsive genome of Daphnia pulex.</title>
        <authorList>
            <person name="Colbourne J.K."/>
            <person name="Pfrender M.E."/>
            <person name="Gilbert D."/>
            <person name="Thomas W.K."/>
            <person name="Tucker A."/>
            <person name="Oakley T.H."/>
            <person name="Tokishita S."/>
            <person name="Aerts A."/>
            <person name="Arnold G.J."/>
            <person name="Basu M.K."/>
            <person name="Bauer D.J."/>
            <person name="Caceres C.E."/>
            <person name="Carmel L."/>
            <person name="Casola C."/>
            <person name="Choi J.H."/>
            <person name="Detter J.C."/>
            <person name="Dong Q."/>
            <person name="Dusheyko S."/>
            <person name="Eads B.D."/>
            <person name="Frohlich T."/>
            <person name="Geiler-Samerotte K.A."/>
            <person name="Gerlach D."/>
            <person name="Hatcher P."/>
            <person name="Jogdeo S."/>
            <person name="Krijgsveld J."/>
            <person name="Kriventseva E.V."/>
            <person name="Kultz D."/>
            <person name="Laforsch C."/>
            <person name="Lindquist E."/>
            <person name="Lopez J."/>
            <person name="Manak J.R."/>
            <person name="Muller J."/>
            <person name="Pangilinan J."/>
            <person name="Patwardhan R.P."/>
            <person name="Pitluck S."/>
            <person name="Pritham E.J."/>
            <person name="Rechtsteiner A."/>
            <person name="Rho M."/>
            <person name="Rogozin I.B."/>
            <person name="Sakarya O."/>
            <person name="Salamov A."/>
            <person name="Schaack S."/>
            <person name="Shapiro H."/>
            <person name="Shiga Y."/>
            <person name="Skalitzky C."/>
            <person name="Smith Z."/>
            <person name="Souvorov A."/>
            <person name="Sung W."/>
            <person name="Tang Z."/>
            <person name="Tsuchiya D."/>
            <person name="Tu H."/>
            <person name="Vos H."/>
            <person name="Wang M."/>
            <person name="Wolf Y.I."/>
            <person name="Yamagata H."/>
            <person name="Yamada T."/>
            <person name="Ye Y."/>
            <person name="Shaw J.R."/>
            <person name="Andrews J."/>
            <person name="Crease T.J."/>
            <person name="Tang H."/>
            <person name="Lucas S.M."/>
            <person name="Robertson H.M."/>
            <person name="Bork P."/>
            <person name="Koonin E.V."/>
            <person name="Zdobnov E.M."/>
            <person name="Grigoriev I.V."/>
            <person name="Lynch M."/>
            <person name="Boore J.L."/>
        </authorList>
    </citation>
    <scope>NUCLEOTIDE SEQUENCE [LARGE SCALE GENOMIC DNA]</scope>
</reference>
<keyword evidence="6" id="KW-0812">Transmembrane</keyword>
<evidence type="ECO:0000256" key="11">
    <source>
        <dbReference type="ARBA" id="ARBA00023136"/>
    </source>
</evidence>
<keyword evidence="4 14" id="KW-0813">Transport</keyword>
<accession>E9FRX3</accession>
<keyword evidence="10 14" id="KW-0496">Mitochondrion</keyword>